<dbReference type="PANTHER" id="PTHR48459:SF1">
    <property type="entry name" value="CUE DOMAIN-CONTAINING PROTEIN"/>
    <property type="match status" value="1"/>
</dbReference>
<reference evidence="2 3" key="1">
    <citation type="submission" date="2023-10" db="EMBL/GenBank/DDBJ databases">
        <title>Chromosome-scale genome assembly provides insights into flower coloration mechanisms of Canna indica.</title>
        <authorList>
            <person name="Li C."/>
        </authorList>
    </citation>
    <scope>NUCLEOTIDE SEQUENCE [LARGE SCALE GENOMIC DNA]</scope>
    <source>
        <tissue evidence="2">Flower</tissue>
    </source>
</reference>
<dbReference type="CDD" id="cd14279">
    <property type="entry name" value="CUE"/>
    <property type="match status" value="1"/>
</dbReference>
<dbReference type="InterPro" id="IPR009060">
    <property type="entry name" value="UBA-like_sf"/>
</dbReference>
<accession>A0AAQ3Q3B8</accession>
<dbReference type="PROSITE" id="PS51140">
    <property type="entry name" value="CUE"/>
    <property type="match status" value="1"/>
</dbReference>
<dbReference type="GO" id="GO:0043130">
    <property type="term" value="F:ubiquitin binding"/>
    <property type="evidence" value="ECO:0007669"/>
    <property type="project" value="InterPro"/>
</dbReference>
<dbReference type="AlphaFoldDB" id="A0AAQ3Q3B8"/>
<dbReference type="InterPro" id="IPR003892">
    <property type="entry name" value="CUE"/>
</dbReference>
<gene>
    <name evidence="2" type="ORF">Cni_G05533</name>
</gene>
<protein>
    <recommendedName>
        <fullName evidence="1">CUE domain-containing protein</fullName>
    </recommendedName>
</protein>
<keyword evidence="3" id="KW-1185">Reference proteome</keyword>
<dbReference type="SUPFAM" id="SSF46934">
    <property type="entry name" value="UBA-like"/>
    <property type="match status" value="1"/>
</dbReference>
<name>A0AAQ3Q3B8_9LILI</name>
<evidence type="ECO:0000313" key="3">
    <source>
        <dbReference type="Proteomes" id="UP001327560"/>
    </source>
</evidence>
<proteinExistence type="predicted"/>
<organism evidence="2 3">
    <name type="scientific">Canna indica</name>
    <name type="common">Indian-shot</name>
    <dbReference type="NCBI Taxonomy" id="4628"/>
    <lineage>
        <taxon>Eukaryota</taxon>
        <taxon>Viridiplantae</taxon>
        <taxon>Streptophyta</taxon>
        <taxon>Embryophyta</taxon>
        <taxon>Tracheophyta</taxon>
        <taxon>Spermatophyta</taxon>
        <taxon>Magnoliopsida</taxon>
        <taxon>Liliopsida</taxon>
        <taxon>Zingiberales</taxon>
        <taxon>Cannaceae</taxon>
        <taxon>Canna</taxon>
    </lineage>
</organism>
<sequence length="178" mass="20196">MSQALIYFVSIDASQTFPLLFLASPISILHPRSIAPLYFNPKRITSLFIMRAVLRALLEIFPQIDLRILRTVAVEYPSDVDTAVEFILSDVLPIINEPVETSYTHIVLDAERSLTAGQNLQVKDNQGRRITMSVYHNEIARGKESITSLRFESRAAGLELNLVADKSYYDPEKVEREK</sequence>
<evidence type="ECO:0000313" key="2">
    <source>
        <dbReference type="EMBL" id="WOK96825.1"/>
    </source>
</evidence>
<evidence type="ECO:0000259" key="1">
    <source>
        <dbReference type="PROSITE" id="PS51140"/>
    </source>
</evidence>
<dbReference type="PANTHER" id="PTHR48459">
    <property type="entry name" value="CUE DOMAIN-CONTAINING PROTEIN"/>
    <property type="match status" value="1"/>
</dbReference>
<dbReference type="EMBL" id="CP136891">
    <property type="protein sequence ID" value="WOK96825.1"/>
    <property type="molecule type" value="Genomic_DNA"/>
</dbReference>
<feature type="domain" description="CUE" evidence="1">
    <location>
        <begin position="49"/>
        <end position="92"/>
    </location>
</feature>
<dbReference type="Proteomes" id="UP001327560">
    <property type="component" value="Chromosome 2"/>
</dbReference>